<dbReference type="EMBL" id="JARJLG010000287">
    <property type="protein sequence ID" value="KAJ7719796.1"/>
    <property type="molecule type" value="Genomic_DNA"/>
</dbReference>
<organism evidence="1 2">
    <name type="scientific">Mycena maculata</name>
    <dbReference type="NCBI Taxonomy" id="230809"/>
    <lineage>
        <taxon>Eukaryota</taxon>
        <taxon>Fungi</taxon>
        <taxon>Dikarya</taxon>
        <taxon>Basidiomycota</taxon>
        <taxon>Agaricomycotina</taxon>
        <taxon>Agaricomycetes</taxon>
        <taxon>Agaricomycetidae</taxon>
        <taxon>Agaricales</taxon>
        <taxon>Marasmiineae</taxon>
        <taxon>Mycenaceae</taxon>
        <taxon>Mycena</taxon>
    </lineage>
</organism>
<dbReference type="Proteomes" id="UP001215280">
    <property type="component" value="Unassembled WGS sequence"/>
</dbReference>
<proteinExistence type="predicted"/>
<protein>
    <submittedName>
        <fullName evidence="1">Uncharacterized protein</fullName>
    </submittedName>
</protein>
<reference evidence="1" key="1">
    <citation type="submission" date="2023-03" db="EMBL/GenBank/DDBJ databases">
        <title>Massive genome expansion in bonnet fungi (Mycena s.s.) driven by repeated elements and novel gene families across ecological guilds.</title>
        <authorList>
            <consortium name="Lawrence Berkeley National Laboratory"/>
            <person name="Harder C.B."/>
            <person name="Miyauchi S."/>
            <person name="Viragh M."/>
            <person name="Kuo A."/>
            <person name="Thoen E."/>
            <person name="Andreopoulos B."/>
            <person name="Lu D."/>
            <person name="Skrede I."/>
            <person name="Drula E."/>
            <person name="Henrissat B."/>
            <person name="Morin E."/>
            <person name="Kohler A."/>
            <person name="Barry K."/>
            <person name="LaButti K."/>
            <person name="Morin E."/>
            <person name="Salamov A."/>
            <person name="Lipzen A."/>
            <person name="Mereny Z."/>
            <person name="Hegedus B."/>
            <person name="Baldrian P."/>
            <person name="Stursova M."/>
            <person name="Weitz H."/>
            <person name="Taylor A."/>
            <person name="Grigoriev I.V."/>
            <person name="Nagy L.G."/>
            <person name="Martin F."/>
            <person name="Kauserud H."/>
        </authorList>
    </citation>
    <scope>NUCLEOTIDE SEQUENCE</scope>
    <source>
        <strain evidence="1">CBHHK188m</strain>
    </source>
</reference>
<gene>
    <name evidence="1" type="ORF">DFH07DRAFT_1067832</name>
</gene>
<sequence length="203" mass="22177">MYYELLGYTAEESRDAAICAEGDFHETTRGVISPLGVASTTLRVPVDEYLTERAATLAEVFHDAVRALNPPLAMQIVVIDEANMPEFWYCAGAASSRSHVEICSPLPLRRHSHGVQVGERLSDNGCCISVLEEIGRSGRGGERVRAHARGDELTKQVLELTRPGYYIIASRTSFSSSLAYQPARCGSSGLTRDTGWVDQKRSG</sequence>
<keyword evidence="2" id="KW-1185">Reference proteome</keyword>
<evidence type="ECO:0000313" key="1">
    <source>
        <dbReference type="EMBL" id="KAJ7719796.1"/>
    </source>
</evidence>
<name>A0AAD7HFU5_9AGAR</name>
<comment type="caution">
    <text evidence="1">The sequence shown here is derived from an EMBL/GenBank/DDBJ whole genome shotgun (WGS) entry which is preliminary data.</text>
</comment>
<evidence type="ECO:0000313" key="2">
    <source>
        <dbReference type="Proteomes" id="UP001215280"/>
    </source>
</evidence>
<accession>A0AAD7HFU5</accession>
<dbReference type="AlphaFoldDB" id="A0AAD7HFU5"/>